<sequence length="471" mass="51289">MKKVVVKFNNSENVNTKAIGFWQTTYQSISVIAPAGAMAATMTGTATYALGALPLTFFLAAVAMAFTVNTTVQFSRHIASAGGFYNYVSQGWGPKAGILTGWLFMLSYIMIITNASLFVAGIFLPGLLTYFHSHLPSGSWIALLGLIYAFVLYFSYRGIGPSLKYSLWTGTAEIIILIVISLWIICSPHSHNTMSVFLNPHLALHGWSGVGIGLILAMFSMSGYSAAATFGEEVHQPHKIIRLAVTSSFLFSAGLFVLMSYALTVGWGPLNMTSFSKSSIPGVILVRSDIGLWMSFILILFILNSLLTGILAPLNSLVRMMFAFARDGILLPTSLKNIHQRYRSPYLAIIWATVLSFVISVTAGLILGPYNGFLVLLTISSIASFLAHIIANIALTLYFKRYHTMNFVTHVLAPIISSMLIILGLFFTIYPFPWPVVLGPIIVAIWIAIGVLGISRVDQKTIDQAGKINAS</sequence>
<dbReference type="PANTHER" id="PTHR42770:SF11">
    <property type="entry name" value="INNER MEMBRANE TRANSPORT PROTEIN YBAT"/>
    <property type="match status" value="1"/>
</dbReference>
<dbReference type="InterPro" id="IPR004841">
    <property type="entry name" value="AA-permease/SLC12A_dom"/>
</dbReference>
<comment type="subcellular location">
    <subcellularLocation>
        <location evidence="1">Membrane</location>
        <topology evidence="1">Multi-pass membrane protein</topology>
    </subcellularLocation>
</comment>
<feature type="transmembrane region" description="Helical" evidence="5">
    <location>
        <begin position="373"/>
        <end position="399"/>
    </location>
</feature>
<keyword evidence="3 5" id="KW-1133">Transmembrane helix</keyword>
<dbReference type="PANTHER" id="PTHR42770">
    <property type="entry name" value="AMINO ACID TRANSPORTER-RELATED"/>
    <property type="match status" value="1"/>
</dbReference>
<feature type="transmembrane region" description="Helical" evidence="5">
    <location>
        <begin position="205"/>
        <end position="227"/>
    </location>
</feature>
<dbReference type="InterPro" id="IPR050367">
    <property type="entry name" value="APC_superfamily"/>
</dbReference>
<feature type="transmembrane region" description="Helical" evidence="5">
    <location>
        <begin position="290"/>
        <end position="312"/>
    </location>
</feature>
<protein>
    <submittedName>
        <fullName evidence="7">APC family permease</fullName>
    </submittedName>
</protein>
<comment type="caution">
    <text evidence="7">The sequence shown here is derived from an EMBL/GenBank/DDBJ whole genome shotgun (WGS) entry which is preliminary data.</text>
</comment>
<proteinExistence type="predicted"/>
<evidence type="ECO:0000256" key="4">
    <source>
        <dbReference type="ARBA" id="ARBA00023136"/>
    </source>
</evidence>
<reference evidence="7" key="1">
    <citation type="journal article" date="2021" name="ISME J.">
        <title>Genomic evolution of the class Acidithiobacillia: deep-branching Proteobacteria living in extreme acidic conditions.</title>
        <authorList>
            <person name="Moya-Beltran A."/>
            <person name="Beard S."/>
            <person name="Rojas-Villalobos C."/>
            <person name="Issotta F."/>
            <person name="Gallardo Y."/>
            <person name="Ulloa R."/>
            <person name="Giaveno A."/>
            <person name="Degli Esposti M."/>
            <person name="Johnson D.B."/>
            <person name="Quatrini R."/>
        </authorList>
    </citation>
    <scope>NUCLEOTIDE SEQUENCE</scope>
    <source>
        <strain evidence="7">VAN18-1</strain>
    </source>
</reference>
<evidence type="ECO:0000256" key="2">
    <source>
        <dbReference type="ARBA" id="ARBA00022692"/>
    </source>
</evidence>
<keyword evidence="8" id="KW-1185">Reference proteome</keyword>
<dbReference type="Gene3D" id="1.20.1740.10">
    <property type="entry name" value="Amino acid/polyamine transporter I"/>
    <property type="match status" value="1"/>
</dbReference>
<feature type="transmembrane region" description="Helical" evidence="5">
    <location>
        <begin position="436"/>
        <end position="454"/>
    </location>
</feature>
<dbReference type="Pfam" id="PF00324">
    <property type="entry name" value="AA_permease"/>
    <property type="match status" value="1"/>
</dbReference>
<gene>
    <name evidence="7" type="ORF">HFQ13_00620</name>
</gene>
<feature type="transmembrane region" description="Helical" evidence="5">
    <location>
        <begin position="346"/>
        <end position="367"/>
    </location>
</feature>
<evidence type="ECO:0000256" key="5">
    <source>
        <dbReference type="SAM" id="Phobius"/>
    </source>
</evidence>
<accession>A0AAE2YMU9</accession>
<dbReference type="GO" id="GO:0055085">
    <property type="term" value="P:transmembrane transport"/>
    <property type="evidence" value="ECO:0007669"/>
    <property type="project" value="InterPro"/>
</dbReference>
<dbReference type="EMBL" id="JAAXYO010000013">
    <property type="protein sequence ID" value="MBU2786731.1"/>
    <property type="molecule type" value="Genomic_DNA"/>
</dbReference>
<feature type="transmembrane region" description="Helical" evidence="5">
    <location>
        <begin position="102"/>
        <end position="131"/>
    </location>
</feature>
<evidence type="ECO:0000256" key="1">
    <source>
        <dbReference type="ARBA" id="ARBA00004141"/>
    </source>
</evidence>
<feature type="transmembrane region" description="Helical" evidence="5">
    <location>
        <begin position="48"/>
        <end position="68"/>
    </location>
</feature>
<dbReference type="PIRSF" id="PIRSF006060">
    <property type="entry name" value="AA_transporter"/>
    <property type="match status" value="1"/>
</dbReference>
<evidence type="ECO:0000256" key="3">
    <source>
        <dbReference type="ARBA" id="ARBA00022989"/>
    </source>
</evidence>
<dbReference type="AlphaFoldDB" id="A0AAE2YMU9"/>
<feature type="transmembrane region" description="Helical" evidence="5">
    <location>
        <begin position="165"/>
        <end position="185"/>
    </location>
</feature>
<evidence type="ECO:0000313" key="7">
    <source>
        <dbReference type="EMBL" id="MBU2786731.1"/>
    </source>
</evidence>
<name>A0AAE2YMU9_9PROT</name>
<feature type="transmembrane region" description="Helical" evidence="5">
    <location>
        <begin position="248"/>
        <end position="270"/>
    </location>
</feature>
<feature type="transmembrane region" description="Helical" evidence="5">
    <location>
        <begin position="411"/>
        <end position="430"/>
    </location>
</feature>
<feature type="domain" description="Amino acid permease/ SLC12A" evidence="6">
    <location>
        <begin position="26"/>
        <end position="429"/>
    </location>
</feature>
<keyword evidence="4 5" id="KW-0472">Membrane</keyword>
<keyword evidence="2 5" id="KW-0812">Transmembrane</keyword>
<feature type="transmembrane region" description="Helical" evidence="5">
    <location>
        <begin position="137"/>
        <end position="156"/>
    </location>
</feature>
<dbReference type="Proteomes" id="UP001197378">
    <property type="component" value="Unassembled WGS sequence"/>
</dbReference>
<dbReference type="GO" id="GO:0016020">
    <property type="term" value="C:membrane"/>
    <property type="evidence" value="ECO:0007669"/>
    <property type="project" value="UniProtKB-SubCell"/>
</dbReference>
<organism evidence="7 8">
    <name type="scientific">Igneacidithiobacillus copahuensis</name>
    <dbReference type="NCBI Taxonomy" id="2724909"/>
    <lineage>
        <taxon>Bacteria</taxon>
        <taxon>Pseudomonadati</taxon>
        <taxon>Pseudomonadota</taxon>
        <taxon>Acidithiobacillia</taxon>
        <taxon>Acidithiobacillales</taxon>
        <taxon>Acidithiobacillaceae</taxon>
        <taxon>Igneacidithiobacillus</taxon>
    </lineage>
</organism>
<evidence type="ECO:0000259" key="6">
    <source>
        <dbReference type="Pfam" id="PF00324"/>
    </source>
</evidence>
<evidence type="ECO:0000313" key="8">
    <source>
        <dbReference type="Proteomes" id="UP001197378"/>
    </source>
</evidence>